<dbReference type="Gene3D" id="3.40.33.10">
    <property type="entry name" value="CAP"/>
    <property type="match status" value="1"/>
</dbReference>
<feature type="chain" id="PRO_5012510365" description="SCP domain-containing protein" evidence="1">
    <location>
        <begin position="23"/>
        <end position="196"/>
    </location>
</feature>
<organism evidence="3">
    <name type="scientific">uncultured Pleomorphomonas sp</name>
    <dbReference type="NCBI Taxonomy" id="442121"/>
    <lineage>
        <taxon>Bacteria</taxon>
        <taxon>Pseudomonadati</taxon>
        <taxon>Pseudomonadota</taxon>
        <taxon>Alphaproteobacteria</taxon>
        <taxon>Hyphomicrobiales</taxon>
        <taxon>Pleomorphomonadaceae</taxon>
        <taxon>Pleomorphomonas</taxon>
        <taxon>environmental samples</taxon>
    </lineage>
</organism>
<protein>
    <recommendedName>
        <fullName evidence="2">SCP domain-containing protein</fullName>
    </recommendedName>
</protein>
<gene>
    <name evidence="3" type="ORF">KL86PLE_60533</name>
</gene>
<dbReference type="SUPFAM" id="SSF55797">
    <property type="entry name" value="PR-1-like"/>
    <property type="match status" value="1"/>
</dbReference>
<dbReference type="CDD" id="cd05379">
    <property type="entry name" value="CAP_bacterial"/>
    <property type="match status" value="1"/>
</dbReference>
<evidence type="ECO:0000259" key="2">
    <source>
        <dbReference type="Pfam" id="PF00188"/>
    </source>
</evidence>
<reference evidence="3" key="1">
    <citation type="submission" date="2016-08" db="EMBL/GenBank/DDBJ databases">
        <authorList>
            <person name="Seilhamer J.J."/>
        </authorList>
    </citation>
    <scope>NUCLEOTIDE SEQUENCE</scope>
    <source>
        <strain evidence="3">86</strain>
    </source>
</reference>
<accession>A0A212LKZ3</accession>
<name>A0A212LKZ3_9HYPH</name>
<keyword evidence="1" id="KW-0732">Signal</keyword>
<feature type="signal peptide" evidence="1">
    <location>
        <begin position="1"/>
        <end position="22"/>
    </location>
</feature>
<dbReference type="AlphaFoldDB" id="A0A212LKZ3"/>
<feature type="domain" description="SCP" evidence="2">
    <location>
        <begin position="49"/>
        <end position="167"/>
    </location>
</feature>
<evidence type="ECO:0000313" key="3">
    <source>
        <dbReference type="EMBL" id="SCM78211.1"/>
    </source>
</evidence>
<dbReference type="EMBL" id="FMJD01000010">
    <property type="protein sequence ID" value="SCM78211.1"/>
    <property type="molecule type" value="Genomic_DNA"/>
</dbReference>
<proteinExistence type="predicted"/>
<dbReference type="PANTHER" id="PTHR31157">
    <property type="entry name" value="SCP DOMAIN-CONTAINING PROTEIN"/>
    <property type="match status" value="1"/>
</dbReference>
<evidence type="ECO:0000256" key="1">
    <source>
        <dbReference type="SAM" id="SignalP"/>
    </source>
</evidence>
<dbReference type="InterPro" id="IPR035940">
    <property type="entry name" value="CAP_sf"/>
</dbReference>
<dbReference type="RefSeq" id="WP_288197967.1">
    <property type="nucleotide sequence ID" value="NZ_LT608334.1"/>
</dbReference>
<dbReference type="PANTHER" id="PTHR31157:SF1">
    <property type="entry name" value="SCP DOMAIN-CONTAINING PROTEIN"/>
    <property type="match status" value="1"/>
</dbReference>
<dbReference type="Pfam" id="PF00188">
    <property type="entry name" value="CAP"/>
    <property type="match status" value="1"/>
</dbReference>
<sequence length="196" mass="20947">MSGRAFALLPLCAALFLAACQSAPPPPRQPTFYEDLASPTARVDENKMLSMLNQYRAQSGIAPLALDPRLSRIAEDYAKKMAAADKMGHDVDGHSLLGTRLKGYGYAFSNAGENVAAGYHTLAEAFSGWRQSPPHDRGMKDPEMSLMGIATAYNPNSKYKVFWCLIFAHPPVVTADGTLMGATGGLAPSATALAIR</sequence>
<dbReference type="PROSITE" id="PS51257">
    <property type="entry name" value="PROKAR_LIPOPROTEIN"/>
    <property type="match status" value="1"/>
</dbReference>
<dbReference type="InterPro" id="IPR014044">
    <property type="entry name" value="CAP_dom"/>
</dbReference>